<feature type="active site" evidence="5 6">
    <location>
        <position position="276"/>
    </location>
</feature>
<dbReference type="InterPro" id="IPR022683">
    <property type="entry name" value="Calpain_III"/>
</dbReference>
<dbReference type="Gene3D" id="2.60.120.380">
    <property type="match status" value="2"/>
</dbReference>
<dbReference type="SMART" id="SM00745">
    <property type="entry name" value="MIT"/>
    <property type="match status" value="2"/>
</dbReference>
<dbReference type="GO" id="GO:0006508">
    <property type="term" value="P:proteolysis"/>
    <property type="evidence" value="ECO:0007669"/>
    <property type="project" value="UniProtKB-KW"/>
</dbReference>
<dbReference type="AlphaFoldDB" id="A0A8J2RQY2"/>
<evidence type="ECO:0000313" key="8">
    <source>
        <dbReference type="EMBL" id="CAH0101253.1"/>
    </source>
</evidence>
<dbReference type="PRINTS" id="PR00704">
    <property type="entry name" value="CALPAIN"/>
</dbReference>
<comment type="caution">
    <text evidence="8">The sequence shown here is derived from an EMBL/GenBank/DDBJ whole genome shotgun (WGS) entry which is preliminary data.</text>
</comment>
<dbReference type="GO" id="GO:0004198">
    <property type="term" value="F:calcium-dependent cysteine-type endopeptidase activity"/>
    <property type="evidence" value="ECO:0007669"/>
    <property type="project" value="InterPro"/>
</dbReference>
<dbReference type="InterPro" id="IPR022682">
    <property type="entry name" value="Calpain_domain_III"/>
</dbReference>
<dbReference type="Pfam" id="PF04212">
    <property type="entry name" value="MIT"/>
    <property type="match status" value="2"/>
</dbReference>
<sequence>MTSGTTLQQAIELGKRAVLLDKEGKHEGAAYYYEQAAVALEGIVATTSEAPITWTAKATEYKQRAASLRNSYLSSYVVPSLTEEQQSILNNARSSVNKALEVDEIGDHKSALPLYIDAVEVCHSAAKATSDKNLNSKLTKLATQALVRAEELKRKPQTNNERTLATLPTASQSVPVENLSALKVSGSQTYSAEEKHVLAITSMINGREYVPFMAGDLQERFILLTSFSDRHGKLSLSPKQKKSFSRWARAEEISADPKVIENIDCFSIKQTVVSDCSFVASLAVSAQYEKRFNKKLITNIIYPQNRSGMPVYNSCGKYMIKLRINGVSRKVVIDDYLPMGRHGELLCSYSVNRNELWVSLLEKAYMKVMGGYDFPGSNSNIDLHALTGWIPERVALRSSGGEPFKKDELFKKLYERFHKGDVLVTVATGEMDEPAEVRTGLVSAHAYALLDIREVKGVRLIMLKNPWSHVRWRGNYSELDAKHWTEELKKLLNYNPESAANFDNGVFWIDYDSLCTFFDVVYLSWNPSLFTHTFSIIGCWNAGSGPAKDLYNIGENPQFSLTVRSPGSSAVWILLTRHITDIEDFRENKEYITVLVYKNDGKRVYYPADPPPYIDGIRINSPHYLCKLLNTQAGVERYTLVISQYEKSNTINYSLRVYSTCPIELKKITKPYRYKDEITKDCWKGFSAGGCGNNPLTYPNNPKYEFTLEKTSDLLINLKGPKEYLIGFDIMCISLTDNDSLPGKFTKKSSGAFRSGFVILELENVPAGTYNLVPSTFHPRQEGPYFLTIQSPNPIKLKKIQ</sequence>
<dbReference type="InterPro" id="IPR036213">
    <property type="entry name" value="Calpain_III_sf"/>
</dbReference>
<dbReference type="CDD" id="cd00044">
    <property type="entry name" value="CysPc"/>
    <property type="match status" value="1"/>
</dbReference>
<dbReference type="SUPFAM" id="SSF116846">
    <property type="entry name" value="MIT domain"/>
    <property type="match status" value="2"/>
</dbReference>
<dbReference type="SMART" id="SM00720">
    <property type="entry name" value="calpain_III"/>
    <property type="match status" value="1"/>
</dbReference>
<dbReference type="InterPro" id="IPR038765">
    <property type="entry name" value="Papain-like_cys_pep_sf"/>
</dbReference>
<dbReference type="Gene3D" id="3.90.70.10">
    <property type="entry name" value="Cysteine proteinases"/>
    <property type="match status" value="1"/>
</dbReference>
<dbReference type="OrthoDB" id="167576at2759"/>
<dbReference type="Pfam" id="PF01067">
    <property type="entry name" value="Calpain_III"/>
    <property type="match status" value="1"/>
</dbReference>
<dbReference type="InterPro" id="IPR051297">
    <property type="entry name" value="PalB/RIM13"/>
</dbReference>
<evidence type="ECO:0000259" key="7">
    <source>
        <dbReference type="PROSITE" id="PS50203"/>
    </source>
</evidence>
<dbReference type="EMBL" id="CAKKLH010000055">
    <property type="protein sequence ID" value="CAH0101253.1"/>
    <property type="molecule type" value="Genomic_DNA"/>
</dbReference>
<protein>
    <recommendedName>
        <fullName evidence="7">Calpain catalytic domain-containing protein</fullName>
    </recommendedName>
</protein>
<evidence type="ECO:0000256" key="3">
    <source>
        <dbReference type="ARBA" id="ARBA00022801"/>
    </source>
</evidence>
<keyword evidence="2 6" id="KW-0645">Protease</keyword>
<keyword evidence="3 6" id="KW-0378">Hydrolase</keyword>
<name>A0A8J2RQY2_9CRUS</name>
<feature type="active site" evidence="5 6">
    <location>
        <position position="445"/>
    </location>
</feature>
<dbReference type="PANTHER" id="PTHR46143">
    <property type="entry name" value="CALPAIN-7"/>
    <property type="match status" value="1"/>
</dbReference>
<feature type="domain" description="Calpain catalytic" evidence="7">
    <location>
        <begin position="221"/>
        <end position="527"/>
    </location>
</feature>
<keyword evidence="4 6" id="KW-0788">Thiol protease</keyword>
<dbReference type="SUPFAM" id="SSF54001">
    <property type="entry name" value="Cysteine proteinases"/>
    <property type="match status" value="1"/>
</dbReference>
<dbReference type="SUPFAM" id="SSF49758">
    <property type="entry name" value="Calpain large subunit, middle domain (domain III)"/>
    <property type="match status" value="2"/>
</dbReference>
<dbReference type="InterPro" id="IPR001300">
    <property type="entry name" value="Peptidase_C2_calpain_cat"/>
</dbReference>
<dbReference type="PROSITE" id="PS50203">
    <property type="entry name" value="CALPAIN_CAT"/>
    <property type="match status" value="1"/>
</dbReference>
<evidence type="ECO:0000313" key="9">
    <source>
        <dbReference type="Proteomes" id="UP000789390"/>
    </source>
</evidence>
<evidence type="ECO:0000256" key="6">
    <source>
        <dbReference type="PROSITE-ProRule" id="PRU00239"/>
    </source>
</evidence>
<dbReference type="Gene3D" id="1.20.58.80">
    <property type="entry name" value="Phosphotransferase system, lactose/cellobiose-type IIA subunit"/>
    <property type="match status" value="2"/>
</dbReference>
<dbReference type="InterPro" id="IPR036181">
    <property type="entry name" value="MIT_dom_sf"/>
</dbReference>
<dbReference type="InterPro" id="IPR007330">
    <property type="entry name" value="MIT_dom"/>
</dbReference>
<keyword evidence="9" id="KW-1185">Reference proteome</keyword>
<dbReference type="Pfam" id="PF00648">
    <property type="entry name" value="Peptidase_C2"/>
    <property type="match status" value="1"/>
</dbReference>
<feature type="active site" evidence="5 6">
    <location>
        <position position="465"/>
    </location>
</feature>
<gene>
    <name evidence="8" type="ORF">DGAL_LOCUS3581</name>
</gene>
<dbReference type="SMART" id="SM00230">
    <property type="entry name" value="CysPc"/>
    <property type="match status" value="1"/>
</dbReference>
<reference evidence="8" key="1">
    <citation type="submission" date="2021-11" db="EMBL/GenBank/DDBJ databases">
        <authorList>
            <person name="Schell T."/>
        </authorList>
    </citation>
    <scope>NUCLEOTIDE SEQUENCE</scope>
    <source>
        <strain evidence="8">M5</strain>
    </source>
</reference>
<dbReference type="Proteomes" id="UP000789390">
    <property type="component" value="Unassembled WGS sequence"/>
</dbReference>
<comment type="similarity">
    <text evidence="1">Belongs to the peptidase C2 family.</text>
</comment>
<evidence type="ECO:0000256" key="4">
    <source>
        <dbReference type="ARBA" id="ARBA00022807"/>
    </source>
</evidence>
<evidence type="ECO:0000256" key="2">
    <source>
        <dbReference type="ARBA" id="ARBA00022670"/>
    </source>
</evidence>
<proteinExistence type="inferred from homology"/>
<evidence type="ECO:0000256" key="1">
    <source>
        <dbReference type="ARBA" id="ARBA00007623"/>
    </source>
</evidence>
<organism evidence="8 9">
    <name type="scientific">Daphnia galeata</name>
    <dbReference type="NCBI Taxonomy" id="27404"/>
    <lineage>
        <taxon>Eukaryota</taxon>
        <taxon>Metazoa</taxon>
        <taxon>Ecdysozoa</taxon>
        <taxon>Arthropoda</taxon>
        <taxon>Crustacea</taxon>
        <taxon>Branchiopoda</taxon>
        <taxon>Diplostraca</taxon>
        <taxon>Cladocera</taxon>
        <taxon>Anomopoda</taxon>
        <taxon>Daphniidae</taxon>
        <taxon>Daphnia</taxon>
    </lineage>
</organism>
<evidence type="ECO:0000256" key="5">
    <source>
        <dbReference type="PIRSR" id="PIRSR622684-1"/>
    </source>
</evidence>
<dbReference type="PANTHER" id="PTHR46143:SF1">
    <property type="entry name" value="CALPAIN-7"/>
    <property type="match status" value="1"/>
</dbReference>
<dbReference type="InterPro" id="IPR022684">
    <property type="entry name" value="Calpain_cysteine_protease"/>
</dbReference>
<accession>A0A8J2RQY2</accession>